<organism evidence="5">
    <name type="scientific">Micromonas pusilla</name>
    <name type="common">Picoplanktonic green alga</name>
    <name type="synonym">Chromulina pusilla</name>
    <dbReference type="NCBI Taxonomy" id="38833"/>
    <lineage>
        <taxon>Eukaryota</taxon>
        <taxon>Viridiplantae</taxon>
        <taxon>Chlorophyta</taxon>
        <taxon>Mamiellophyceae</taxon>
        <taxon>Mamiellales</taxon>
        <taxon>Mamiellaceae</taxon>
        <taxon>Micromonas</taxon>
    </lineage>
</organism>
<feature type="repeat" description="ANK" evidence="3">
    <location>
        <begin position="120"/>
        <end position="152"/>
    </location>
</feature>
<feature type="region of interest" description="Disordered" evidence="4">
    <location>
        <begin position="352"/>
        <end position="379"/>
    </location>
</feature>
<evidence type="ECO:0000256" key="2">
    <source>
        <dbReference type="ARBA" id="ARBA00023043"/>
    </source>
</evidence>
<proteinExistence type="predicted"/>
<keyword evidence="2 3" id="KW-0040">ANK repeat</keyword>
<accession>A0A7S0D2W4</accession>
<dbReference type="InterPro" id="IPR036770">
    <property type="entry name" value="Ankyrin_rpt-contain_sf"/>
</dbReference>
<name>A0A7S0D2W4_MICPS</name>
<dbReference type="SMART" id="SM00248">
    <property type="entry name" value="ANK"/>
    <property type="match status" value="7"/>
</dbReference>
<dbReference type="Pfam" id="PF12796">
    <property type="entry name" value="Ank_2"/>
    <property type="match status" value="2"/>
</dbReference>
<dbReference type="Gene3D" id="1.25.40.20">
    <property type="entry name" value="Ankyrin repeat-containing domain"/>
    <property type="match status" value="2"/>
</dbReference>
<protein>
    <recommendedName>
        <fullName evidence="6">Ankyrin repeat protein</fullName>
    </recommendedName>
</protein>
<gene>
    <name evidence="5" type="ORF">MSP1401_LOCUS6877</name>
</gene>
<feature type="compositionally biased region" description="Low complexity" evidence="4">
    <location>
        <begin position="358"/>
        <end position="368"/>
    </location>
</feature>
<dbReference type="AlphaFoldDB" id="A0A7S0D2W4"/>
<feature type="region of interest" description="Disordered" evidence="4">
    <location>
        <begin position="568"/>
        <end position="640"/>
    </location>
</feature>
<feature type="repeat" description="ANK" evidence="3">
    <location>
        <begin position="153"/>
        <end position="195"/>
    </location>
</feature>
<keyword evidence="1" id="KW-0677">Repeat</keyword>
<dbReference type="EMBL" id="HBEN01008308">
    <property type="protein sequence ID" value="CAD8441472.1"/>
    <property type="molecule type" value="Transcribed_RNA"/>
</dbReference>
<reference evidence="5" key="1">
    <citation type="submission" date="2021-01" db="EMBL/GenBank/DDBJ databases">
        <authorList>
            <person name="Corre E."/>
            <person name="Pelletier E."/>
            <person name="Niang G."/>
            <person name="Scheremetjew M."/>
            <person name="Finn R."/>
            <person name="Kale V."/>
            <person name="Holt S."/>
            <person name="Cochrane G."/>
            <person name="Meng A."/>
            <person name="Brown T."/>
            <person name="Cohen L."/>
        </authorList>
    </citation>
    <scope>NUCLEOTIDE SEQUENCE</scope>
    <source>
        <strain evidence="5">CCAC1681</strain>
    </source>
</reference>
<feature type="compositionally biased region" description="Basic and acidic residues" evidence="4">
    <location>
        <begin position="623"/>
        <end position="633"/>
    </location>
</feature>
<feature type="repeat" description="ANK" evidence="3">
    <location>
        <begin position="196"/>
        <end position="228"/>
    </location>
</feature>
<evidence type="ECO:0000256" key="1">
    <source>
        <dbReference type="ARBA" id="ARBA00022737"/>
    </source>
</evidence>
<dbReference type="PANTHER" id="PTHR24166:SF48">
    <property type="entry name" value="PROTEIN VAPYRIN"/>
    <property type="match status" value="1"/>
</dbReference>
<evidence type="ECO:0008006" key="6">
    <source>
        <dbReference type="Google" id="ProtNLM"/>
    </source>
</evidence>
<dbReference type="SUPFAM" id="SSF48403">
    <property type="entry name" value="Ankyrin repeat"/>
    <property type="match status" value="1"/>
</dbReference>
<feature type="repeat" description="ANK" evidence="3">
    <location>
        <begin position="263"/>
        <end position="289"/>
    </location>
</feature>
<dbReference type="InterPro" id="IPR002110">
    <property type="entry name" value="Ankyrin_rpt"/>
</dbReference>
<dbReference type="Pfam" id="PF13857">
    <property type="entry name" value="Ank_5"/>
    <property type="match status" value="1"/>
</dbReference>
<dbReference type="PANTHER" id="PTHR24166">
    <property type="entry name" value="ROLLING PEBBLES, ISOFORM B"/>
    <property type="match status" value="1"/>
</dbReference>
<evidence type="ECO:0000256" key="4">
    <source>
        <dbReference type="SAM" id="MobiDB-lite"/>
    </source>
</evidence>
<evidence type="ECO:0000313" key="5">
    <source>
        <dbReference type="EMBL" id="CAD8441472.1"/>
    </source>
</evidence>
<dbReference type="InterPro" id="IPR050889">
    <property type="entry name" value="Dendritic_Spine_Reg/Scaffold"/>
</dbReference>
<dbReference type="PROSITE" id="PS50297">
    <property type="entry name" value="ANK_REP_REGION"/>
    <property type="match status" value="4"/>
</dbReference>
<feature type="repeat" description="ANK" evidence="3">
    <location>
        <begin position="306"/>
        <end position="338"/>
    </location>
</feature>
<dbReference type="PROSITE" id="PS50088">
    <property type="entry name" value="ANK_REPEAT"/>
    <property type="match status" value="5"/>
</dbReference>
<evidence type="ECO:0000256" key="3">
    <source>
        <dbReference type="PROSITE-ProRule" id="PRU00023"/>
    </source>
</evidence>
<sequence length="665" mass="70047">MATMTTTRLATTRVEYDDAMDVDDAGADRTTEEIIVAAYRRDADAVASALRQCSPATTADMSLSRAAAVKLLGEDVYLGSHSWSTQEDFPVMYFAAKWGGAAVSKALLDAGARVARATTLGVQPLHMAAQEGQEATARLLLSHGAPAGATDRAGWSAFHYAANHRWATWRGGVEGQIAVLEILAEHGADVDASDGEGYTCVHSAAQSGKVEMIRTLRRLGAKPDAVTVRGVAPVHVAAEGGRAEVVAELLDWCPAAAECEDSRGHRPLHHAAYHGHADVVETLLRAGADACPNGEKEKNGHHRLGKSATPLHLAARAGALDAVVVLLAGGADPTRVDARGWTPRRLAAECAAREAKTRGSGVDGSSSSERSDRSKSSIANRRSAVDAVLERAEAGTPLLWSRAAHRLYPERFRRDARELLRASWGATRRVRGLAADLVHDEVLRAGARGVWPREISNDTWAAVERVRAAVEARWRLAEARSGRLARGVGLGMGLEFGGLEPFFAHGRYGPTGAFEAFPSDAETATSPGGGAGDARVSFDDVKVSGDAAAPPRVAATSAQCAARREMLNAPAPGTPPESAAPGFADGSVADDDDAMETGSGSDGSEGEDEVQSAPPTAYQVAAAEREAERRHAEALAQAQQHAAMQRELFAMYETQMHLAAALAAQ</sequence>